<dbReference type="PROSITE" id="PS51918">
    <property type="entry name" value="RADICAL_SAM"/>
    <property type="match status" value="1"/>
</dbReference>
<evidence type="ECO:0000256" key="3">
    <source>
        <dbReference type="ARBA" id="ARBA00022490"/>
    </source>
</evidence>
<keyword evidence="3" id="KW-0963">Cytoplasm</keyword>
<feature type="domain" description="Radical SAM core" evidence="10">
    <location>
        <begin position="131"/>
        <end position="358"/>
    </location>
</feature>
<dbReference type="PANTHER" id="PTHR11918">
    <property type="entry name" value="RADICAL SAM PROTEINS"/>
    <property type="match status" value="1"/>
</dbReference>
<dbReference type="Pfam" id="PF00919">
    <property type="entry name" value="UPF0004"/>
    <property type="match status" value="1"/>
</dbReference>
<dbReference type="SFLD" id="SFLDG01082">
    <property type="entry name" value="B12-binding_domain_containing"/>
    <property type="match status" value="1"/>
</dbReference>
<keyword evidence="2" id="KW-0004">4Fe-4S</keyword>
<protein>
    <submittedName>
        <fullName evidence="11">tRNA (N(6)-L-threonylcarbamoyladenosine(37)-C(2))-methylthiotransferase MtaB</fullName>
    </submittedName>
</protein>
<dbReference type="NCBIfam" id="TIGR00089">
    <property type="entry name" value="MiaB/RimO family radical SAM methylthiotransferase"/>
    <property type="match status" value="1"/>
</dbReference>
<dbReference type="GO" id="GO:0046872">
    <property type="term" value="F:metal ion binding"/>
    <property type="evidence" value="ECO:0007669"/>
    <property type="project" value="UniProtKB-KW"/>
</dbReference>
<sequence length="440" mass="49212">MRIHLKTLGCRLNEAEMESWSRGFQARGHSLTEAAEEADLLVVNTCAVTEEAVRKSRKLLNRSSRLNPNARLVVSGCYASLNPDTAAVIEGVDLVVSNQQKERLVEIVEEELDLRVMPQSALEPDATGLLGRGRQRAFIKVQDGCRYRCSFCIVTLARGDERSRPAEEIVAEINRLHHQGVQEAVLTGVHIGGYGDDCGSSIAELIRRILQETAIPRLRIGSIEPWDLPDDLWPLFENSRFMPHLHLPLQSGSDSVLRRMARRCRSDEYRRLVTLARERVPEINITSDIIVGFPGETEAEWQQTLDFVNEIEFGDLHIFAYSPRHGTKAANLPGAVNRELKRQRSQCLHRLNLQMKKKLLKRFLGRALPVLIESGDEKGWGGYTPNYLRVTAKGAEGVDLKNRIVEVEINAIDDQELLLQGKIQGANGGPPGNQIAEGRG</sequence>
<dbReference type="SFLD" id="SFLDS00029">
    <property type="entry name" value="Radical_SAM"/>
    <property type="match status" value="1"/>
</dbReference>
<gene>
    <name evidence="11" type="primary">mtaB</name>
    <name evidence="11" type="ORF">KME65_12050</name>
</gene>
<evidence type="ECO:0000256" key="4">
    <source>
        <dbReference type="ARBA" id="ARBA00022679"/>
    </source>
</evidence>
<evidence type="ECO:0000313" key="11">
    <source>
        <dbReference type="EMBL" id="MBT2989688.1"/>
    </source>
</evidence>
<keyword evidence="5" id="KW-0949">S-adenosyl-L-methionine</keyword>
<dbReference type="PROSITE" id="PS01278">
    <property type="entry name" value="MTTASE_RADICAL"/>
    <property type="match status" value="1"/>
</dbReference>
<dbReference type="PROSITE" id="PS51449">
    <property type="entry name" value="MTTASE_N"/>
    <property type="match status" value="1"/>
</dbReference>
<evidence type="ECO:0000256" key="8">
    <source>
        <dbReference type="ARBA" id="ARBA00023014"/>
    </source>
</evidence>
<keyword evidence="6" id="KW-0479">Metal-binding</keyword>
<evidence type="ECO:0000256" key="7">
    <source>
        <dbReference type="ARBA" id="ARBA00023004"/>
    </source>
</evidence>
<evidence type="ECO:0000256" key="1">
    <source>
        <dbReference type="ARBA" id="ARBA00001966"/>
    </source>
</evidence>
<evidence type="ECO:0000259" key="9">
    <source>
        <dbReference type="PROSITE" id="PS51449"/>
    </source>
</evidence>
<dbReference type="Gene3D" id="3.40.50.12160">
    <property type="entry name" value="Methylthiotransferase, N-terminal domain"/>
    <property type="match status" value="1"/>
</dbReference>
<dbReference type="SMART" id="SM00729">
    <property type="entry name" value="Elp3"/>
    <property type="match status" value="1"/>
</dbReference>
<dbReference type="InterPro" id="IPR038135">
    <property type="entry name" value="Methylthiotransferase_N_sf"/>
</dbReference>
<dbReference type="NCBIfam" id="TIGR01579">
    <property type="entry name" value="MiaB-like-C"/>
    <property type="match status" value="1"/>
</dbReference>
<dbReference type="GO" id="GO:0035598">
    <property type="term" value="F:tRNA (N(6)-L-threonylcarbamoyladenosine(37)-C(2))-methylthiotransferase activity"/>
    <property type="evidence" value="ECO:0007669"/>
    <property type="project" value="TreeGrafter"/>
</dbReference>
<dbReference type="InterPro" id="IPR020612">
    <property type="entry name" value="Methylthiotransferase_CS"/>
</dbReference>
<dbReference type="CDD" id="cd01335">
    <property type="entry name" value="Radical_SAM"/>
    <property type="match status" value="1"/>
</dbReference>
<dbReference type="GO" id="GO:0051539">
    <property type="term" value="F:4 iron, 4 sulfur cluster binding"/>
    <property type="evidence" value="ECO:0007669"/>
    <property type="project" value="UniProtKB-KW"/>
</dbReference>
<dbReference type="InterPro" id="IPR013848">
    <property type="entry name" value="Methylthiotransferase_N"/>
</dbReference>
<organism evidence="11 12">
    <name type="scientific">Candidatus Thiodiazotropha taylori</name>
    <dbReference type="NCBI Taxonomy" id="2792791"/>
    <lineage>
        <taxon>Bacteria</taxon>
        <taxon>Pseudomonadati</taxon>
        <taxon>Pseudomonadota</taxon>
        <taxon>Gammaproteobacteria</taxon>
        <taxon>Chromatiales</taxon>
        <taxon>Sedimenticolaceae</taxon>
        <taxon>Candidatus Thiodiazotropha</taxon>
    </lineage>
</organism>
<proteinExistence type="predicted"/>
<evidence type="ECO:0000256" key="2">
    <source>
        <dbReference type="ARBA" id="ARBA00022485"/>
    </source>
</evidence>
<evidence type="ECO:0000313" key="12">
    <source>
        <dbReference type="Proteomes" id="UP000770889"/>
    </source>
</evidence>
<dbReference type="InterPro" id="IPR006638">
    <property type="entry name" value="Elp3/MiaA/NifB-like_rSAM"/>
</dbReference>
<dbReference type="InterPro" id="IPR005839">
    <property type="entry name" value="Methylthiotransferase"/>
</dbReference>
<name>A0A944QT83_9GAMM</name>
<evidence type="ECO:0000256" key="5">
    <source>
        <dbReference type="ARBA" id="ARBA00022691"/>
    </source>
</evidence>
<dbReference type="SUPFAM" id="SSF102114">
    <property type="entry name" value="Radical SAM enzymes"/>
    <property type="match status" value="1"/>
</dbReference>
<accession>A0A944QT83</accession>
<dbReference type="InterPro" id="IPR058240">
    <property type="entry name" value="rSAM_sf"/>
</dbReference>
<dbReference type="Proteomes" id="UP000770889">
    <property type="component" value="Unassembled WGS sequence"/>
</dbReference>
<dbReference type="InterPro" id="IPR006467">
    <property type="entry name" value="MiaB-like_bact"/>
</dbReference>
<dbReference type="AlphaFoldDB" id="A0A944QT83"/>
<evidence type="ECO:0000259" key="10">
    <source>
        <dbReference type="PROSITE" id="PS51918"/>
    </source>
</evidence>
<dbReference type="EMBL" id="JAHHGM010000010">
    <property type="protein sequence ID" value="MBT2989688.1"/>
    <property type="molecule type" value="Genomic_DNA"/>
</dbReference>
<keyword evidence="8" id="KW-0411">Iron-sulfur</keyword>
<dbReference type="InterPro" id="IPR007197">
    <property type="entry name" value="rSAM"/>
</dbReference>
<dbReference type="Gene3D" id="3.80.30.20">
    <property type="entry name" value="tm_1862 like domain"/>
    <property type="match status" value="1"/>
</dbReference>
<evidence type="ECO:0000256" key="6">
    <source>
        <dbReference type="ARBA" id="ARBA00022723"/>
    </source>
</evidence>
<feature type="domain" description="MTTase N-terminal" evidence="9">
    <location>
        <begin position="1"/>
        <end position="113"/>
    </location>
</feature>
<comment type="caution">
    <text evidence="11">The sequence shown here is derived from an EMBL/GenBank/DDBJ whole genome shotgun (WGS) entry which is preliminary data.</text>
</comment>
<dbReference type="InterPro" id="IPR023404">
    <property type="entry name" value="rSAM_horseshoe"/>
</dbReference>
<dbReference type="SFLD" id="SFLDG01061">
    <property type="entry name" value="methylthiotransferase"/>
    <property type="match status" value="1"/>
</dbReference>
<keyword evidence="7" id="KW-0408">Iron</keyword>
<keyword evidence="4" id="KW-0808">Transferase</keyword>
<dbReference type="PANTHER" id="PTHR11918:SF45">
    <property type="entry name" value="THREONYLCARBAMOYLADENOSINE TRNA METHYLTHIOTRANSFERASE"/>
    <property type="match status" value="1"/>
</dbReference>
<reference evidence="11 12" key="1">
    <citation type="submission" date="2021-05" db="EMBL/GenBank/DDBJ databases">
        <title>Genetic and Functional Diversity in Clade A Lucinid endosymbionts from the Bahamas.</title>
        <authorList>
            <person name="Giani N.M."/>
            <person name="Engel A.S."/>
            <person name="Campbell B.J."/>
        </authorList>
    </citation>
    <scope>NUCLEOTIDE SEQUENCE [LARGE SCALE GENOMIC DNA]</scope>
    <source>
        <strain evidence="11">LUC16012Gg_MoonRockCtena</strain>
    </source>
</reference>
<comment type="cofactor">
    <cofactor evidence="1">
        <name>[4Fe-4S] cluster</name>
        <dbReference type="ChEBI" id="CHEBI:49883"/>
    </cofactor>
</comment>
<dbReference type="Pfam" id="PF04055">
    <property type="entry name" value="Radical_SAM"/>
    <property type="match status" value="1"/>
</dbReference>
<dbReference type="FunFam" id="3.80.30.20:FF:000001">
    <property type="entry name" value="tRNA-2-methylthio-N(6)-dimethylallyladenosine synthase 2"/>
    <property type="match status" value="1"/>
</dbReference>